<dbReference type="RefSeq" id="WP_005742864.1">
    <property type="nucleotide sequence ID" value="NZ_CP031226.1"/>
</dbReference>
<gene>
    <name evidence="1" type="ORF">PLA107_033080</name>
</gene>
<sequence length="502" mass="56998">MSIQAFEKWFFQGLPADYFKKGVVQEFAVQMLGPDHQHEESLDEILDRIASSDAPQRFMEDALFARNMSRRVASKWRDNDVLSAIGFQLASLGVSTQYEIRYLYFRNRQGHYNYQSFTLMRLVSDANLNHIMVQFPDFDLAALLGRIKVAISDGTFHARWNKGLASNADYPVRRDGIDDRHDVPSYVSAVIYAHYSGGAMPPDLNEHITVDSVKSLISFQDGVDWRPAFAALVDAKKSYDFNQGYVFDHLLSQAAPLAKHAGVDPRIITKQCSAMMEEYRASKFDRPASALEAAYARIMLMNILWDRPDLWAENGLVAADLLGVPYQALHQEEDRYQTLWRDSMIGKNHTGSTLGDRMLIPLGKRYPELYDPRNIGRKWGTCTAKWFKGVKDFEPARDIINDLMSRNIWHYALENNRLSHLFGEEASLSALNTFLAKGGNANEIRARKAIEQYPGIIDRVLSRSTKGSEIKRLALVHRITPDQLQALPGKLRDAVFSVNLGL</sequence>
<dbReference type="EMBL" id="CP031226">
    <property type="protein sequence ID" value="AXH60060.1"/>
    <property type="molecule type" value="Genomic_DNA"/>
</dbReference>
<organism evidence="1 2">
    <name type="scientific">Pseudomonas amygdali pv. lachrymans str. M301315</name>
    <dbReference type="NCBI Taxonomy" id="629260"/>
    <lineage>
        <taxon>Bacteria</taxon>
        <taxon>Pseudomonadati</taxon>
        <taxon>Pseudomonadota</taxon>
        <taxon>Gammaproteobacteria</taxon>
        <taxon>Pseudomonadales</taxon>
        <taxon>Pseudomonadaceae</taxon>
        <taxon>Pseudomonas</taxon>
        <taxon>Pseudomonas amygdali</taxon>
    </lineage>
</organism>
<evidence type="ECO:0000313" key="2">
    <source>
        <dbReference type="Proteomes" id="UP000006426"/>
    </source>
</evidence>
<dbReference type="Proteomes" id="UP000006426">
    <property type="component" value="Plasmid pmppla107"/>
</dbReference>
<protein>
    <submittedName>
        <fullName evidence="1">Uncharacterized protein</fullName>
    </submittedName>
</protein>
<dbReference type="GeneID" id="39474782"/>
<geneLocation type="plasmid" evidence="2">
    <name>pmppla107</name>
</geneLocation>
<reference evidence="1 2" key="1">
    <citation type="journal article" date="2011" name="PLoS Pathog.">
        <title>Dynamic evolution of pathogenicity revealed by sequencing and comparative genomics of 19 Pseudomonas syringae isolates.</title>
        <authorList>
            <person name="Baltrus D.A."/>
            <person name="Nishimura M.T."/>
            <person name="Romanchuk A."/>
            <person name="Chang J.H."/>
            <person name="Mukhtar M.S."/>
            <person name="Cherkis K."/>
            <person name="Roach J."/>
            <person name="Grant S.R."/>
            <person name="Jones C.D."/>
            <person name="Dangl J.L."/>
        </authorList>
    </citation>
    <scope>NUCLEOTIDE SEQUENCE [LARGE SCALE GENOMIC DNA]</scope>
    <source>
        <strain evidence="1 2">M301315</strain>
    </source>
</reference>
<name>A0AAD0PWI5_PSEAV</name>
<proteinExistence type="predicted"/>
<keyword evidence="1" id="KW-0614">Plasmid</keyword>
<accession>A0AAD0PWI5</accession>
<dbReference type="AlphaFoldDB" id="A0AAD0PWI5"/>
<evidence type="ECO:0000313" key="1">
    <source>
        <dbReference type="EMBL" id="AXH60060.1"/>
    </source>
</evidence>